<dbReference type="EMBL" id="JAUSRB010000001">
    <property type="protein sequence ID" value="MDP9862045.1"/>
    <property type="molecule type" value="Genomic_DNA"/>
</dbReference>
<gene>
    <name evidence="1" type="ORF">J2S55_001304</name>
</gene>
<keyword evidence="2" id="KW-1185">Reference proteome</keyword>
<protein>
    <submittedName>
        <fullName evidence="1">Uncharacterized protein YqjF (DUF2071 family)</fullName>
    </submittedName>
</protein>
<reference evidence="1 2" key="1">
    <citation type="submission" date="2023-07" db="EMBL/GenBank/DDBJ databases">
        <title>Sequencing the genomes of 1000 actinobacteria strains.</title>
        <authorList>
            <person name="Klenk H.-P."/>
        </authorList>
    </citation>
    <scope>NUCLEOTIDE SEQUENCE [LARGE SCALE GENOMIC DNA]</scope>
    <source>
        <strain evidence="1 2">DSM 44109</strain>
    </source>
</reference>
<sequence length="242" mass="27316">MRTTQSPRGVWPVMYHQWSQMTFVHWRYPSALVQPLLPDGLTVEEFDGSAWVGLTPFLMENVRVPGAPVLPWLSTFPETNVRTYVKDAWGRSGLWFLSLDAGRLLPVIGARAGYRLPYHWSDMSVRVEGGRRVYRCRRRRPGGSAGARCDADVEWGAPLADSERDGLTDFLTERYRLFTVIGGGLAHAEVEHRPWPLRRARLTHLDQGLLQAGGLTAPDHDPILHASPGVRVRVGMWSRSRP</sequence>
<dbReference type="PANTHER" id="PTHR39186">
    <property type="entry name" value="DUF2071 FAMILY PROTEIN"/>
    <property type="match status" value="1"/>
</dbReference>
<dbReference type="InterPro" id="IPR023375">
    <property type="entry name" value="ADC_dom_sf"/>
</dbReference>
<dbReference type="RefSeq" id="WP_306858025.1">
    <property type="nucleotide sequence ID" value="NZ_JAUSRB010000001.1"/>
</dbReference>
<evidence type="ECO:0000313" key="1">
    <source>
        <dbReference type="EMBL" id="MDP9862045.1"/>
    </source>
</evidence>
<proteinExistence type="predicted"/>
<comment type="caution">
    <text evidence="1">The sequence shown here is derived from an EMBL/GenBank/DDBJ whole genome shotgun (WGS) entry which is preliminary data.</text>
</comment>
<dbReference type="Proteomes" id="UP001230426">
    <property type="component" value="Unassembled WGS sequence"/>
</dbReference>
<dbReference type="InterPro" id="IPR018644">
    <property type="entry name" value="DUF2071"/>
</dbReference>
<name>A0ABT9R0Q4_9ACTN</name>
<dbReference type="PANTHER" id="PTHR39186:SF1">
    <property type="entry name" value="DUF2071 DOMAIN-CONTAINING PROTEIN"/>
    <property type="match status" value="1"/>
</dbReference>
<evidence type="ECO:0000313" key="2">
    <source>
        <dbReference type="Proteomes" id="UP001230426"/>
    </source>
</evidence>
<dbReference type="SUPFAM" id="SSF160104">
    <property type="entry name" value="Acetoacetate decarboxylase-like"/>
    <property type="match status" value="1"/>
</dbReference>
<accession>A0ABT9R0Q4</accession>
<dbReference type="Pfam" id="PF09844">
    <property type="entry name" value="DUF2071"/>
    <property type="match status" value="1"/>
</dbReference>
<organism evidence="1 2">
    <name type="scientific">Streptosporangium brasiliense</name>
    <dbReference type="NCBI Taxonomy" id="47480"/>
    <lineage>
        <taxon>Bacteria</taxon>
        <taxon>Bacillati</taxon>
        <taxon>Actinomycetota</taxon>
        <taxon>Actinomycetes</taxon>
        <taxon>Streptosporangiales</taxon>
        <taxon>Streptosporangiaceae</taxon>
        <taxon>Streptosporangium</taxon>
    </lineage>
</organism>